<keyword evidence="2" id="KW-1185">Reference proteome</keyword>
<organism evidence="1 2">
    <name type="scientific">Dictyobacter formicarum</name>
    <dbReference type="NCBI Taxonomy" id="2778368"/>
    <lineage>
        <taxon>Bacteria</taxon>
        <taxon>Bacillati</taxon>
        <taxon>Chloroflexota</taxon>
        <taxon>Ktedonobacteria</taxon>
        <taxon>Ktedonobacterales</taxon>
        <taxon>Dictyobacteraceae</taxon>
        <taxon>Dictyobacter</taxon>
    </lineage>
</organism>
<reference evidence="1 2" key="1">
    <citation type="journal article" date="2021" name="Int. J. Syst. Evol. Microbiol.">
        <title>Reticulibacter mediterranei gen. nov., sp. nov., within the new family Reticulibacteraceae fam. nov., and Ktedonospora formicarum gen. nov., sp. nov., Ktedonobacter robiniae sp. nov., Dictyobacter formicarum sp. nov. and Dictyobacter arantiisoli sp. nov., belonging to the class Ktedonobacteria.</title>
        <authorList>
            <person name="Yabe S."/>
            <person name="Zheng Y."/>
            <person name="Wang C.M."/>
            <person name="Sakai Y."/>
            <person name="Abe K."/>
            <person name="Yokota A."/>
            <person name="Donadio S."/>
            <person name="Cavaletti L."/>
            <person name="Monciardini P."/>
        </authorList>
    </citation>
    <scope>NUCLEOTIDE SEQUENCE [LARGE SCALE GENOMIC DNA]</scope>
    <source>
        <strain evidence="1 2">SOSP1-9</strain>
    </source>
</reference>
<proteinExistence type="predicted"/>
<comment type="caution">
    <text evidence="1">The sequence shown here is derived from an EMBL/GenBank/DDBJ whole genome shotgun (WGS) entry which is preliminary data.</text>
</comment>
<accession>A0ABQ3VEF0</accession>
<dbReference type="RefSeq" id="WP_201361513.1">
    <property type="nucleotide sequence ID" value="NZ_BNJJ01000004.1"/>
</dbReference>
<evidence type="ECO:0000313" key="1">
    <source>
        <dbReference type="EMBL" id="GHO83876.1"/>
    </source>
</evidence>
<dbReference type="Proteomes" id="UP000635565">
    <property type="component" value="Unassembled WGS sequence"/>
</dbReference>
<gene>
    <name evidence="1" type="ORF">KSZ_18820</name>
</gene>
<dbReference type="EMBL" id="BNJJ01000004">
    <property type="protein sequence ID" value="GHO83876.1"/>
    <property type="molecule type" value="Genomic_DNA"/>
</dbReference>
<evidence type="ECO:0000313" key="2">
    <source>
        <dbReference type="Proteomes" id="UP000635565"/>
    </source>
</evidence>
<protein>
    <submittedName>
        <fullName evidence="1">Uncharacterized protein</fullName>
    </submittedName>
</protein>
<sequence>MFYVVLPEVRTAHFWQHYIKRNTFQEKRVPADYGEHTLLYFVGLRGKI</sequence>
<name>A0ABQ3VEF0_9CHLR</name>